<gene>
    <name evidence="1" type="ORF">ACGFYS_29810</name>
</gene>
<keyword evidence="2" id="KW-1185">Reference proteome</keyword>
<dbReference type="EMBL" id="JBICZW010000026">
    <property type="protein sequence ID" value="MFG3193130.1"/>
    <property type="molecule type" value="Genomic_DNA"/>
</dbReference>
<name>A0ABW7C3E8_9ACTN</name>
<dbReference type="RefSeq" id="WP_359175083.1">
    <property type="nucleotide sequence ID" value="NZ_BMVV01000025.1"/>
</dbReference>
<protein>
    <submittedName>
        <fullName evidence="1">Leader peptide</fullName>
    </submittedName>
</protein>
<sequence>MQPRSDRAVTLVRRRHVDLVRVASAGCRRA</sequence>
<evidence type="ECO:0000313" key="2">
    <source>
        <dbReference type="Proteomes" id="UP001604282"/>
    </source>
</evidence>
<proteinExistence type="predicted"/>
<comment type="caution">
    <text evidence="1">The sequence shown here is derived from an EMBL/GenBank/DDBJ whole genome shotgun (WGS) entry which is preliminary data.</text>
</comment>
<dbReference type="NCBIfam" id="NF042934">
    <property type="entry name" value="cis_reg_atten"/>
    <property type="match status" value="1"/>
</dbReference>
<organism evidence="1 2">
    <name type="scientific">Streptomyces omiyaensis</name>
    <dbReference type="NCBI Taxonomy" id="68247"/>
    <lineage>
        <taxon>Bacteria</taxon>
        <taxon>Bacillati</taxon>
        <taxon>Actinomycetota</taxon>
        <taxon>Actinomycetes</taxon>
        <taxon>Kitasatosporales</taxon>
        <taxon>Streptomycetaceae</taxon>
        <taxon>Streptomyces</taxon>
    </lineage>
</organism>
<accession>A0ABW7C3E8</accession>
<evidence type="ECO:0000313" key="1">
    <source>
        <dbReference type="EMBL" id="MFG3193130.1"/>
    </source>
</evidence>
<dbReference type="InterPro" id="IPR049979">
    <property type="entry name" value="Cys_resp_CS_actino"/>
</dbReference>
<reference evidence="1 2" key="1">
    <citation type="submission" date="2024-10" db="EMBL/GenBank/DDBJ databases">
        <title>The Natural Products Discovery Center: Release of the First 8490 Sequenced Strains for Exploring Actinobacteria Biosynthetic Diversity.</title>
        <authorList>
            <person name="Kalkreuter E."/>
            <person name="Kautsar S.A."/>
            <person name="Yang D."/>
            <person name="Bader C.D."/>
            <person name="Teijaro C.N."/>
            <person name="Fluegel L."/>
            <person name="Davis C.M."/>
            <person name="Simpson J.R."/>
            <person name="Lauterbach L."/>
            <person name="Steele A.D."/>
            <person name="Gui C."/>
            <person name="Meng S."/>
            <person name="Li G."/>
            <person name="Viehrig K."/>
            <person name="Ye F."/>
            <person name="Su P."/>
            <person name="Kiefer A.F."/>
            <person name="Nichols A."/>
            <person name="Cepeda A.J."/>
            <person name="Yan W."/>
            <person name="Fan B."/>
            <person name="Jiang Y."/>
            <person name="Adhikari A."/>
            <person name="Zheng C.-J."/>
            <person name="Schuster L."/>
            <person name="Cowan T.M."/>
            <person name="Smanski M.J."/>
            <person name="Chevrette M.G."/>
            <person name="De Carvalho L.P.S."/>
            <person name="Shen B."/>
        </authorList>
    </citation>
    <scope>NUCLEOTIDE SEQUENCE [LARGE SCALE GENOMIC DNA]</scope>
    <source>
        <strain evidence="1 2">NPDC048229</strain>
    </source>
</reference>
<dbReference type="Proteomes" id="UP001604282">
    <property type="component" value="Unassembled WGS sequence"/>
</dbReference>